<proteinExistence type="predicted"/>
<dbReference type="AlphaFoldDB" id="A0A1J5PJG5"/>
<protein>
    <submittedName>
        <fullName evidence="2">Uncharacterized protein</fullName>
    </submittedName>
</protein>
<reference evidence="2" key="1">
    <citation type="submission" date="2016-10" db="EMBL/GenBank/DDBJ databases">
        <title>Sequence of Gallionella enrichment culture.</title>
        <authorList>
            <person name="Poehlein A."/>
            <person name="Muehling M."/>
            <person name="Daniel R."/>
        </authorList>
    </citation>
    <scope>NUCLEOTIDE SEQUENCE</scope>
</reference>
<evidence type="ECO:0000313" key="2">
    <source>
        <dbReference type="EMBL" id="OIQ71330.1"/>
    </source>
</evidence>
<comment type="caution">
    <text evidence="2">The sequence shown here is derived from an EMBL/GenBank/DDBJ whole genome shotgun (WGS) entry which is preliminary data.</text>
</comment>
<evidence type="ECO:0000256" key="1">
    <source>
        <dbReference type="SAM" id="MobiDB-lite"/>
    </source>
</evidence>
<dbReference type="EMBL" id="MLJW01003778">
    <property type="protein sequence ID" value="OIQ71330.1"/>
    <property type="molecule type" value="Genomic_DNA"/>
</dbReference>
<organism evidence="2">
    <name type="scientific">mine drainage metagenome</name>
    <dbReference type="NCBI Taxonomy" id="410659"/>
    <lineage>
        <taxon>unclassified sequences</taxon>
        <taxon>metagenomes</taxon>
        <taxon>ecological metagenomes</taxon>
    </lineage>
</organism>
<name>A0A1J5PJG5_9ZZZZ</name>
<gene>
    <name evidence="2" type="ORF">GALL_470540</name>
</gene>
<sequence>MSERCSNRVRSALVCWLAQGQANRVSAAMSSRIGQEKRITLTSSDSLPTPVVRQMVISESRQMRENVSSTARNRARVSTSCK</sequence>
<accession>A0A1J5PJG5</accession>
<feature type="region of interest" description="Disordered" evidence="1">
    <location>
        <begin position="61"/>
        <end position="82"/>
    </location>
</feature>